<feature type="transmembrane region" description="Helical" evidence="5">
    <location>
        <begin position="45"/>
        <end position="63"/>
    </location>
</feature>
<keyword evidence="4 5" id="KW-0472">Membrane</keyword>
<comment type="subcellular location">
    <subcellularLocation>
        <location evidence="1">Endomembrane system</location>
        <topology evidence="1">Multi-pass membrane protein</topology>
    </subcellularLocation>
</comment>
<dbReference type="GO" id="GO:0005765">
    <property type="term" value="C:lysosomal membrane"/>
    <property type="evidence" value="ECO:0007669"/>
    <property type="project" value="TreeGrafter"/>
</dbReference>
<evidence type="ECO:0000256" key="1">
    <source>
        <dbReference type="ARBA" id="ARBA00004127"/>
    </source>
</evidence>
<reference evidence="7" key="1">
    <citation type="submission" date="2024-02" db="UniProtKB">
        <authorList>
            <consortium name="WormBaseParasite"/>
        </authorList>
    </citation>
    <scope>IDENTIFICATION</scope>
</reference>
<organism evidence="6 7">
    <name type="scientific">Mesorhabditis belari</name>
    <dbReference type="NCBI Taxonomy" id="2138241"/>
    <lineage>
        <taxon>Eukaryota</taxon>
        <taxon>Metazoa</taxon>
        <taxon>Ecdysozoa</taxon>
        <taxon>Nematoda</taxon>
        <taxon>Chromadorea</taxon>
        <taxon>Rhabditida</taxon>
        <taxon>Rhabditina</taxon>
        <taxon>Rhabditomorpha</taxon>
        <taxon>Rhabditoidea</taxon>
        <taxon>Rhabditidae</taxon>
        <taxon>Mesorhabditinae</taxon>
        <taxon>Mesorhabditis</taxon>
    </lineage>
</organism>
<dbReference type="AlphaFoldDB" id="A0AAF3EJA8"/>
<name>A0AAF3EJA8_9BILA</name>
<feature type="transmembrane region" description="Helical" evidence="5">
    <location>
        <begin position="162"/>
        <end position="181"/>
    </location>
</feature>
<evidence type="ECO:0000313" key="7">
    <source>
        <dbReference type="WBParaSite" id="MBELARI_LOCUS14078"/>
    </source>
</evidence>
<dbReference type="Proteomes" id="UP000887575">
    <property type="component" value="Unassembled WGS sequence"/>
</dbReference>
<evidence type="ECO:0000256" key="4">
    <source>
        <dbReference type="ARBA" id="ARBA00023136"/>
    </source>
</evidence>
<evidence type="ECO:0000256" key="3">
    <source>
        <dbReference type="ARBA" id="ARBA00022989"/>
    </source>
</evidence>
<accession>A0AAF3EJA8</accession>
<protein>
    <submittedName>
        <fullName evidence="7">Uncharacterized protein</fullName>
    </submittedName>
</protein>
<dbReference type="WBParaSite" id="MBELARI_LOCUS14078">
    <property type="protein sequence ID" value="MBELARI_LOCUS14078"/>
    <property type="gene ID" value="MBELARI_LOCUS14078"/>
</dbReference>
<proteinExistence type="predicted"/>
<dbReference type="PANTHER" id="PTHR12479:SF16">
    <property type="entry name" value="CONSERVED PLASMA MEMBRANE PROTEIN"/>
    <property type="match status" value="1"/>
</dbReference>
<sequence length="195" mass="22325">MTEIIESQWEFERHSLNGLHNGFNEHDSRYTCCCRHMHSTTGVRVVCGMLWITVLFELWQLFITVHANLAQVVPKSDNLESPMIQSCVGLGLASTVLISILKKKCYFLIPYLAVQLIGLASSCIFFVAFVYIGLFGDQETALAFLQSYGKTLDSTHQNYLKYVAWMMVGSFFNNNYASNLVDVNRRWMFSILQRP</sequence>
<evidence type="ECO:0000256" key="5">
    <source>
        <dbReference type="SAM" id="Phobius"/>
    </source>
</evidence>
<feature type="transmembrane region" description="Helical" evidence="5">
    <location>
        <begin position="83"/>
        <end position="101"/>
    </location>
</feature>
<keyword evidence="2 5" id="KW-0812">Transmembrane</keyword>
<dbReference type="InterPro" id="IPR051115">
    <property type="entry name" value="LAPTM_transporter"/>
</dbReference>
<evidence type="ECO:0000313" key="6">
    <source>
        <dbReference type="Proteomes" id="UP000887575"/>
    </source>
</evidence>
<dbReference type="PANTHER" id="PTHR12479">
    <property type="entry name" value="LYSOSOMAL-ASSOCIATED TRANSMEMBRANE PROTEIN"/>
    <property type="match status" value="1"/>
</dbReference>
<keyword evidence="6" id="KW-1185">Reference proteome</keyword>
<evidence type="ECO:0000256" key="2">
    <source>
        <dbReference type="ARBA" id="ARBA00022692"/>
    </source>
</evidence>
<dbReference type="GO" id="GO:0012505">
    <property type="term" value="C:endomembrane system"/>
    <property type="evidence" value="ECO:0007669"/>
    <property type="project" value="UniProtKB-SubCell"/>
</dbReference>
<keyword evidence="3 5" id="KW-1133">Transmembrane helix</keyword>
<feature type="transmembrane region" description="Helical" evidence="5">
    <location>
        <begin position="108"/>
        <end position="132"/>
    </location>
</feature>